<dbReference type="InterPro" id="IPR029001">
    <property type="entry name" value="ITPase-like_fam"/>
</dbReference>
<evidence type="ECO:0000256" key="6">
    <source>
        <dbReference type="ARBA" id="ARBA00022801"/>
    </source>
</evidence>
<comment type="catalytic activity">
    <reaction evidence="10">
        <text>XTP + H2O = XMP + diphosphate + H(+)</text>
        <dbReference type="Rhea" id="RHEA:28610"/>
        <dbReference type="ChEBI" id="CHEBI:15377"/>
        <dbReference type="ChEBI" id="CHEBI:15378"/>
        <dbReference type="ChEBI" id="CHEBI:33019"/>
        <dbReference type="ChEBI" id="CHEBI:57464"/>
        <dbReference type="ChEBI" id="CHEBI:61314"/>
        <dbReference type="EC" id="3.6.1.66"/>
    </reaction>
</comment>
<evidence type="ECO:0000256" key="16">
    <source>
        <dbReference type="ARBA" id="ARBA00083635"/>
    </source>
</evidence>
<dbReference type="EMBL" id="BART01026803">
    <property type="protein sequence ID" value="GAH01283.1"/>
    <property type="molecule type" value="Genomic_DNA"/>
</dbReference>
<sequence>MRIVIASSNPGKLKEIADILPTGLEAIPQSTLGVPDVEETGKTFIENALIKARNASLHSNLPALADDSGLEVDYLGGSPGVYSARYAGPDATDVENIDKLLHQLEDVTGQDRSARFHCAIALFHNADDPHPIICEGSWEGLIQSQPTGDYGFGY</sequence>
<evidence type="ECO:0000256" key="11">
    <source>
        <dbReference type="ARBA" id="ARBA00066468"/>
    </source>
</evidence>
<evidence type="ECO:0000256" key="5">
    <source>
        <dbReference type="ARBA" id="ARBA00022741"/>
    </source>
</evidence>
<gene>
    <name evidence="17" type="ORF">S01H4_47688</name>
</gene>
<keyword evidence="7" id="KW-0460">Magnesium</keyword>
<dbReference type="PANTHER" id="PTHR11067">
    <property type="entry name" value="INOSINE TRIPHOSPHATE PYROPHOSPHATASE/HAM1 PROTEIN"/>
    <property type="match status" value="1"/>
</dbReference>
<evidence type="ECO:0000256" key="13">
    <source>
        <dbReference type="ARBA" id="ARBA00075987"/>
    </source>
</evidence>
<dbReference type="GO" id="GO:0009117">
    <property type="term" value="P:nucleotide metabolic process"/>
    <property type="evidence" value="ECO:0007669"/>
    <property type="project" value="UniProtKB-KW"/>
</dbReference>
<comment type="cofactor">
    <cofactor evidence="1">
        <name>Mg(2+)</name>
        <dbReference type="ChEBI" id="CHEBI:18420"/>
    </cofactor>
</comment>
<name>X1DY14_9ZZZZ</name>
<comment type="catalytic activity">
    <reaction evidence="9">
        <text>dITP + H2O = dIMP + diphosphate + H(+)</text>
        <dbReference type="Rhea" id="RHEA:28342"/>
        <dbReference type="ChEBI" id="CHEBI:15377"/>
        <dbReference type="ChEBI" id="CHEBI:15378"/>
        <dbReference type="ChEBI" id="CHEBI:33019"/>
        <dbReference type="ChEBI" id="CHEBI:61194"/>
        <dbReference type="ChEBI" id="CHEBI:61382"/>
        <dbReference type="EC" id="3.6.1.66"/>
    </reaction>
</comment>
<evidence type="ECO:0000256" key="7">
    <source>
        <dbReference type="ARBA" id="ARBA00022842"/>
    </source>
</evidence>
<proteinExistence type="inferred from homology"/>
<dbReference type="GO" id="GO:0005829">
    <property type="term" value="C:cytosol"/>
    <property type="evidence" value="ECO:0007669"/>
    <property type="project" value="TreeGrafter"/>
</dbReference>
<keyword evidence="6" id="KW-0378">Hydrolase</keyword>
<evidence type="ECO:0000256" key="8">
    <source>
        <dbReference type="ARBA" id="ARBA00023080"/>
    </source>
</evidence>
<keyword evidence="5" id="KW-0547">Nucleotide-binding</keyword>
<evidence type="ECO:0000256" key="14">
    <source>
        <dbReference type="ARBA" id="ARBA00078805"/>
    </source>
</evidence>
<comment type="similarity">
    <text evidence="2">Belongs to the HAM1 NTPase family.</text>
</comment>
<keyword evidence="8" id="KW-0546">Nucleotide metabolism</keyword>
<comment type="subunit">
    <text evidence="3">Homodimer.</text>
</comment>
<dbReference type="GO" id="GO:0009146">
    <property type="term" value="P:purine nucleoside triphosphate catabolic process"/>
    <property type="evidence" value="ECO:0007669"/>
    <property type="project" value="UniProtKB-ARBA"/>
</dbReference>
<comment type="caution">
    <text evidence="17">The sequence shown here is derived from an EMBL/GenBank/DDBJ whole genome shotgun (WGS) entry which is preliminary data.</text>
</comment>
<dbReference type="CDD" id="cd00515">
    <property type="entry name" value="HAM1"/>
    <property type="match status" value="1"/>
</dbReference>
<organism evidence="17">
    <name type="scientific">marine sediment metagenome</name>
    <dbReference type="NCBI Taxonomy" id="412755"/>
    <lineage>
        <taxon>unclassified sequences</taxon>
        <taxon>metagenomes</taxon>
        <taxon>ecological metagenomes</taxon>
    </lineage>
</organism>
<protein>
    <recommendedName>
        <fullName evidence="12">dITP/XTP pyrophosphatase</fullName>
        <ecNumber evidence="11">3.6.1.66</ecNumber>
    </recommendedName>
    <alternativeName>
        <fullName evidence="13">Non-canonical purine NTP pyrophosphatase</fullName>
    </alternativeName>
    <alternativeName>
        <fullName evidence="14">Non-standard purine NTP pyrophosphatase</fullName>
    </alternativeName>
    <alternativeName>
        <fullName evidence="16">Nucleoside-triphosphate diphosphatase</fullName>
    </alternativeName>
    <alternativeName>
        <fullName evidence="15">Nucleoside-triphosphate pyrophosphatase</fullName>
    </alternativeName>
</protein>
<dbReference type="Gene3D" id="3.90.950.10">
    <property type="match status" value="1"/>
</dbReference>
<evidence type="ECO:0000256" key="4">
    <source>
        <dbReference type="ARBA" id="ARBA00022723"/>
    </source>
</evidence>
<evidence type="ECO:0000256" key="1">
    <source>
        <dbReference type="ARBA" id="ARBA00001946"/>
    </source>
</evidence>
<accession>X1DY14</accession>
<evidence type="ECO:0000256" key="2">
    <source>
        <dbReference type="ARBA" id="ARBA00008023"/>
    </source>
</evidence>
<dbReference type="AlphaFoldDB" id="X1DY14"/>
<evidence type="ECO:0000256" key="10">
    <source>
        <dbReference type="ARBA" id="ARBA00052017"/>
    </source>
</evidence>
<dbReference type="GO" id="GO:0046872">
    <property type="term" value="F:metal ion binding"/>
    <property type="evidence" value="ECO:0007669"/>
    <property type="project" value="UniProtKB-KW"/>
</dbReference>
<reference evidence="17" key="1">
    <citation type="journal article" date="2014" name="Front. Microbiol.">
        <title>High frequency of phylogenetically diverse reductive dehalogenase-homologous genes in deep subseafloor sedimentary metagenomes.</title>
        <authorList>
            <person name="Kawai M."/>
            <person name="Futagami T."/>
            <person name="Toyoda A."/>
            <person name="Takaki Y."/>
            <person name="Nishi S."/>
            <person name="Hori S."/>
            <person name="Arai W."/>
            <person name="Tsubouchi T."/>
            <person name="Morono Y."/>
            <person name="Uchiyama I."/>
            <person name="Ito T."/>
            <person name="Fujiyama A."/>
            <person name="Inagaki F."/>
            <person name="Takami H."/>
        </authorList>
    </citation>
    <scope>NUCLEOTIDE SEQUENCE</scope>
    <source>
        <strain evidence="17">Expedition CK06-06</strain>
    </source>
</reference>
<evidence type="ECO:0000256" key="9">
    <source>
        <dbReference type="ARBA" id="ARBA00051875"/>
    </source>
</evidence>
<dbReference type="InterPro" id="IPR002637">
    <property type="entry name" value="RdgB/HAM1"/>
</dbReference>
<feature type="non-terminal residue" evidence="17">
    <location>
        <position position="154"/>
    </location>
</feature>
<dbReference type="GO" id="GO:0000166">
    <property type="term" value="F:nucleotide binding"/>
    <property type="evidence" value="ECO:0007669"/>
    <property type="project" value="UniProtKB-KW"/>
</dbReference>
<dbReference type="PANTHER" id="PTHR11067:SF9">
    <property type="entry name" value="INOSINE TRIPHOSPHATE PYROPHOSPHATASE"/>
    <property type="match status" value="1"/>
</dbReference>
<evidence type="ECO:0000256" key="12">
    <source>
        <dbReference type="ARBA" id="ARBA00071289"/>
    </source>
</evidence>
<dbReference type="GO" id="GO:0036220">
    <property type="term" value="F:ITP diphosphatase activity"/>
    <property type="evidence" value="ECO:0007669"/>
    <property type="project" value="UniProtKB-EC"/>
</dbReference>
<dbReference type="SUPFAM" id="SSF52972">
    <property type="entry name" value="ITPase-like"/>
    <property type="match status" value="1"/>
</dbReference>
<dbReference type="GO" id="GO:0036222">
    <property type="term" value="F:XTP diphosphatase activity"/>
    <property type="evidence" value="ECO:0007669"/>
    <property type="project" value="UniProtKB-ARBA"/>
</dbReference>
<dbReference type="EC" id="3.6.1.66" evidence="11"/>
<evidence type="ECO:0000313" key="17">
    <source>
        <dbReference type="EMBL" id="GAH01283.1"/>
    </source>
</evidence>
<dbReference type="Pfam" id="PF01725">
    <property type="entry name" value="Ham1p_like"/>
    <property type="match status" value="1"/>
</dbReference>
<dbReference type="GO" id="GO:0035870">
    <property type="term" value="F:dITP diphosphatase activity"/>
    <property type="evidence" value="ECO:0007669"/>
    <property type="project" value="UniProtKB-ARBA"/>
</dbReference>
<dbReference type="FunFam" id="3.90.950.10:FF:000001">
    <property type="entry name" value="dITP/XTP pyrophosphatase"/>
    <property type="match status" value="1"/>
</dbReference>
<evidence type="ECO:0000256" key="3">
    <source>
        <dbReference type="ARBA" id="ARBA00011738"/>
    </source>
</evidence>
<keyword evidence="4" id="KW-0479">Metal-binding</keyword>
<evidence type="ECO:0000256" key="15">
    <source>
        <dbReference type="ARBA" id="ARBA00083186"/>
    </source>
</evidence>